<dbReference type="InterPro" id="IPR027417">
    <property type="entry name" value="P-loop_NTPase"/>
</dbReference>
<dbReference type="SMART" id="SM00184">
    <property type="entry name" value="RING"/>
    <property type="match status" value="1"/>
</dbReference>
<evidence type="ECO:0000256" key="4">
    <source>
        <dbReference type="ARBA" id="ARBA00022833"/>
    </source>
</evidence>
<dbReference type="InterPro" id="IPR027370">
    <property type="entry name" value="Znf-RING_euk"/>
</dbReference>
<evidence type="ECO:0000256" key="3">
    <source>
        <dbReference type="ARBA" id="ARBA00022801"/>
    </source>
</evidence>
<feature type="domain" description="Helicase C-terminal" evidence="8">
    <location>
        <begin position="421"/>
        <end position="575"/>
    </location>
</feature>
<dbReference type="PANTHER" id="PTHR45865:SF1">
    <property type="entry name" value="E3 UBIQUITIN-PROTEIN LIGASE SHPRH"/>
    <property type="match status" value="1"/>
</dbReference>
<feature type="compositionally biased region" description="Low complexity" evidence="6">
    <location>
        <begin position="601"/>
        <end position="612"/>
    </location>
</feature>
<dbReference type="GO" id="GO:0008270">
    <property type="term" value="F:zinc ion binding"/>
    <property type="evidence" value="ECO:0007669"/>
    <property type="project" value="UniProtKB-KW"/>
</dbReference>
<evidence type="ECO:0000259" key="7">
    <source>
        <dbReference type="PROSITE" id="PS50089"/>
    </source>
</evidence>
<dbReference type="Pfam" id="PF21324">
    <property type="entry name" value="SHPRH_helical-2nd"/>
    <property type="match status" value="1"/>
</dbReference>
<dbReference type="InterPro" id="IPR048695">
    <property type="entry name" value="SHPRH_helical_2nd"/>
</dbReference>
<proteinExistence type="predicted"/>
<dbReference type="InterPro" id="IPR049730">
    <property type="entry name" value="SNF2/RAD54-like_C"/>
</dbReference>
<dbReference type="SUPFAM" id="SSF52540">
    <property type="entry name" value="P-loop containing nucleoside triphosphate hydrolases"/>
    <property type="match status" value="1"/>
</dbReference>
<evidence type="ECO:0000259" key="8">
    <source>
        <dbReference type="PROSITE" id="PS51194"/>
    </source>
</evidence>
<dbReference type="EMBL" id="CAJPWZ010003202">
    <property type="protein sequence ID" value="CAG2253990.1"/>
    <property type="molecule type" value="Genomic_DNA"/>
</dbReference>
<keyword evidence="4" id="KW-0862">Zinc</keyword>
<dbReference type="Pfam" id="PF00271">
    <property type="entry name" value="Helicase_C"/>
    <property type="match status" value="1"/>
</dbReference>
<gene>
    <name evidence="9" type="ORF">MEDL_65514</name>
</gene>
<keyword evidence="10" id="KW-1185">Reference proteome</keyword>
<evidence type="ECO:0000256" key="6">
    <source>
        <dbReference type="SAM" id="MobiDB-lite"/>
    </source>
</evidence>
<dbReference type="PROSITE" id="PS50089">
    <property type="entry name" value="ZF_RING_2"/>
    <property type="match status" value="1"/>
</dbReference>
<sequence length="700" mass="79324">MSKEVGQDFAIQTFDQQLYAVSQQVKWSMRKFFQSHILRLGGFNTLSCFIACIGKLWADGGLRDLMVDSGVYAGCTVDQMLLGKQFNRSVRGLTLVYEALRSLWFASFFKWCEENDGIDAIPKDVWVMLSECQAKFSDESESYKDVLNELTILYTTHVLPLTVRFRNWGYLESPTFKGVVMSGDQYQVGTRRQGTWADSQVEKSLKSLLGFAKHQRFNRDVINSGVTHIKVFDFMKKEFKGLRAVWMSLREQVSSVDELEMATTRLRLRFPDEAEPTTAQMNIIEPVTIEQHRQKLKADQIVGRCELRKKLGQLLYLKNLAKTQGDNEDGHNPEPCPICQRELGVEWSVMHCGHCYCLDCMRILLDQYSFGGKNRVVKCAICREKTYRSDVSYVSTKKSEDSDDVQNFNVKGSHSTKVQGIVMQMIKIHHKDPEAKILVFSTWTDVLNVLSTALTENNVEHRMLYHGAKFQQNLASFKEDKHITALLLPIQSGSNGLNLIEATYVILVEPILNPAQELQAIGRVHRIGQTKPTEVHRFLVRATIEQKMYSMLKSIETKATSHDTEENSLTIGDLTSLLSEEQRDQDQADEEPEEPVQNLAEEVPGQEEVPVQNLPEDEPVQADEQVQNLGGNVPIENAITEQEVDNQSFQTPLETIETDEVGDNTPSRSEQQVNSFTVNLSSENSVNIESVDNSVANAQP</sequence>
<dbReference type="GO" id="GO:0006974">
    <property type="term" value="P:DNA damage response"/>
    <property type="evidence" value="ECO:0007669"/>
    <property type="project" value="TreeGrafter"/>
</dbReference>
<dbReference type="Pfam" id="PF13445">
    <property type="entry name" value="zf-RING_UBOX"/>
    <property type="match status" value="1"/>
</dbReference>
<keyword evidence="1" id="KW-0479">Metal-binding</keyword>
<feature type="domain" description="RING-type" evidence="7">
    <location>
        <begin position="336"/>
        <end position="383"/>
    </location>
</feature>
<dbReference type="Gene3D" id="3.40.50.300">
    <property type="entry name" value="P-loop containing nucleotide triphosphate hydrolases"/>
    <property type="match status" value="1"/>
</dbReference>
<keyword evidence="9" id="KW-0012">Acyltransferase</keyword>
<dbReference type="PROSITE" id="PS51194">
    <property type="entry name" value="HELICASE_CTER"/>
    <property type="match status" value="1"/>
</dbReference>
<dbReference type="EC" id="3.6.4.-" evidence="9"/>
<dbReference type="GO" id="GO:0000209">
    <property type="term" value="P:protein polyubiquitination"/>
    <property type="evidence" value="ECO:0007669"/>
    <property type="project" value="TreeGrafter"/>
</dbReference>
<dbReference type="InterPro" id="IPR001650">
    <property type="entry name" value="Helicase_C-like"/>
</dbReference>
<name>A0A8S3VGH7_MYTED</name>
<dbReference type="InterPro" id="IPR013083">
    <property type="entry name" value="Znf_RING/FYVE/PHD"/>
</dbReference>
<keyword evidence="3 9" id="KW-0378">Hydrolase</keyword>
<organism evidence="9 10">
    <name type="scientific">Mytilus edulis</name>
    <name type="common">Blue mussel</name>
    <dbReference type="NCBI Taxonomy" id="6550"/>
    <lineage>
        <taxon>Eukaryota</taxon>
        <taxon>Metazoa</taxon>
        <taxon>Spiralia</taxon>
        <taxon>Lophotrochozoa</taxon>
        <taxon>Mollusca</taxon>
        <taxon>Bivalvia</taxon>
        <taxon>Autobranchia</taxon>
        <taxon>Pteriomorphia</taxon>
        <taxon>Mytilida</taxon>
        <taxon>Mytiloidea</taxon>
        <taxon>Mytilidae</taxon>
        <taxon>Mytilinae</taxon>
        <taxon>Mytilus</taxon>
    </lineage>
</organism>
<dbReference type="EC" id="2.3.2.27" evidence="9"/>
<dbReference type="Proteomes" id="UP000683360">
    <property type="component" value="Unassembled WGS sequence"/>
</dbReference>
<dbReference type="CDD" id="cd18793">
    <property type="entry name" value="SF2_C_SNF"/>
    <property type="match status" value="1"/>
</dbReference>
<dbReference type="OrthoDB" id="423559at2759"/>
<evidence type="ECO:0000313" key="10">
    <source>
        <dbReference type="Proteomes" id="UP000683360"/>
    </source>
</evidence>
<dbReference type="PROSITE" id="PS00518">
    <property type="entry name" value="ZF_RING_1"/>
    <property type="match status" value="1"/>
</dbReference>
<accession>A0A8S3VGH7</accession>
<dbReference type="InterPro" id="IPR001841">
    <property type="entry name" value="Znf_RING"/>
</dbReference>
<feature type="region of interest" description="Disordered" evidence="6">
    <location>
        <begin position="558"/>
        <end position="612"/>
    </location>
</feature>
<dbReference type="GO" id="GO:0061630">
    <property type="term" value="F:ubiquitin protein ligase activity"/>
    <property type="evidence" value="ECO:0007669"/>
    <property type="project" value="UniProtKB-EC"/>
</dbReference>
<comment type="caution">
    <text evidence="9">The sequence shown here is derived from an EMBL/GenBank/DDBJ whole genome shotgun (WGS) entry which is preliminary data.</text>
</comment>
<keyword evidence="9" id="KW-0808">Transferase</keyword>
<dbReference type="PANTHER" id="PTHR45865">
    <property type="entry name" value="E3 UBIQUITIN-PROTEIN LIGASE SHPRH FAMILY MEMBER"/>
    <property type="match status" value="1"/>
</dbReference>
<dbReference type="AlphaFoldDB" id="A0A8S3VGH7"/>
<keyword evidence="2 5" id="KW-0863">Zinc-finger</keyword>
<evidence type="ECO:0000313" key="9">
    <source>
        <dbReference type="EMBL" id="CAG2253990.1"/>
    </source>
</evidence>
<dbReference type="SMART" id="SM00490">
    <property type="entry name" value="HELICc"/>
    <property type="match status" value="1"/>
</dbReference>
<evidence type="ECO:0000256" key="1">
    <source>
        <dbReference type="ARBA" id="ARBA00022723"/>
    </source>
</evidence>
<evidence type="ECO:0000256" key="5">
    <source>
        <dbReference type="PROSITE-ProRule" id="PRU00175"/>
    </source>
</evidence>
<reference evidence="9" key="1">
    <citation type="submission" date="2021-03" db="EMBL/GenBank/DDBJ databases">
        <authorList>
            <person name="Bekaert M."/>
        </authorList>
    </citation>
    <scope>NUCLEOTIDE SEQUENCE</scope>
</reference>
<evidence type="ECO:0000256" key="2">
    <source>
        <dbReference type="ARBA" id="ARBA00022771"/>
    </source>
</evidence>
<dbReference type="Gene3D" id="3.30.40.10">
    <property type="entry name" value="Zinc/RING finger domain, C3HC4 (zinc finger)"/>
    <property type="match status" value="1"/>
</dbReference>
<dbReference type="InterPro" id="IPR017907">
    <property type="entry name" value="Znf_RING_CS"/>
</dbReference>
<dbReference type="GO" id="GO:0016787">
    <property type="term" value="F:hydrolase activity"/>
    <property type="evidence" value="ECO:0007669"/>
    <property type="project" value="UniProtKB-KW"/>
</dbReference>
<dbReference type="InterPro" id="IPR052583">
    <property type="entry name" value="ATP-helicase/E3_Ub-Ligase"/>
</dbReference>
<protein>
    <submittedName>
        <fullName evidence="9">SHPRH</fullName>
        <ecNumber evidence="9">2.3.2.27</ecNumber>
        <ecNumber evidence="9">3.6.4.-</ecNumber>
    </submittedName>
</protein>
<dbReference type="SUPFAM" id="SSF57850">
    <property type="entry name" value="RING/U-box"/>
    <property type="match status" value="1"/>
</dbReference>
<dbReference type="CDD" id="cd16569">
    <property type="entry name" value="RING-HC_SHPRH-like"/>
    <property type="match status" value="1"/>
</dbReference>
<dbReference type="GO" id="GO:0005634">
    <property type="term" value="C:nucleus"/>
    <property type="evidence" value="ECO:0007669"/>
    <property type="project" value="TreeGrafter"/>
</dbReference>